<sequence>MSDPVIDPIVRRELLLAADRDTVWSMLADADGLAEWLADEVELDVEPGAEGRLRWDDGEERRAVVEEVADRRRVVLRWWQEGGDPSLVELTLDEVDGGTRLVVVELPLAVLRAVGERLPAIVVGDGPAAGGVGGRPVARALACA</sequence>
<dbReference type="RefSeq" id="WP_007571641.1">
    <property type="nucleotide sequence ID" value="NZ_AGUD01000047.1"/>
</dbReference>
<gene>
    <name evidence="3" type="ORF">PAI11_10180</name>
</gene>
<evidence type="ECO:0000313" key="3">
    <source>
        <dbReference type="EMBL" id="EHN12079.1"/>
    </source>
</evidence>
<dbReference type="Pfam" id="PF08327">
    <property type="entry name" value="AHSA1"/>
    <property type="match status" value="1"/>
</dbReference>
<dbReference type="InterPro" id="IPR023393">
    <property type="entry name" value="START-like_dom_sf"/>
</dbReference>
<reference evidence="3 4" key="1">
    <citation type="journal article" date="2013" name="Biodegradation">
        <title>Quantitative proteomic analysis of ibuprofen-degrading Patulibacter sp. strain I11.</title>
        <authorList>
            <person name="Almeida B."/>
            <person name="Kjeldal H."/>
            <person name="Lolas I."/>
            <person name="Knudsen A.D."/>
            <person name="Carvalho G."/>
            <person name="Nielsen K.L."/>
            <person name="Barreto Crespo M.T."/>
            <person name="Stensballe A."/>
            <person name="Nielsen J.L."/>
        </authorList>
    </citation>
    <scope>NUCLEOTIDE SEQUENCE [LARGE SCALE GENOMIC DNA]</scope>
    <source>
        <strain evidence="3 4">I11</strain>
    </source>
</reference>
<dbReference type="Gene3D" id="3.30.530.20">
    <property type="match status" value="1"/>
</dbReference>
<dbReference type="InterPro" id="IPR013538">
    <property type="entry name" value="ASHA1/2-like_C"/>
</dbReference>
<dbReference type="AlphaFoldDB" id="H0E2K5"/>
<comment type="caution">
    <text evidence="3">The sequence shown here is derived from an EMBL/GenBank/DDBJ whole genome shotgun (WGS) entry which is preliminary data.</text>
</comment>
<dbReference type="EMBL" id="AGUD01000047">
    <property type="protein sequence ID" value="EHN12079.1"/>
    <property type="molecule type" value="Genomic_DNA"/>
</dbReference>
<dbReference type="SUPFAM" id="SSF55961">
    <property type="entry name" value="Bet v1-like"/>
    <property type="match status" value="1"/>
</dbReference>
<evidence type="ECO:0000313" key="4">
    <source>
        <dbReference type="Proteomes" id="UP000005143"/>
    </source>
</evidence>
<evidence type="ECO:0000259" key="2">
    <source>
        <dbReference type="Pfam" id="PF08327"/>
    </source>
</evidence>
<protein>
    <recommendedName>
        <fullName evidence="2">Activator of Hsp90 ATPase homologue 1/2-like C-terminal domain-containing protein</fullName>
    </recommendedName>
</protein>
<name>H0E2K5_9ACTN</name>
<proteinExistence type="inferred from homology"/>
<keyword evidence="4" id="KW-1185">Reference proteome</keyword>
<evidence type="ECO:0000256" key="1">
    <source>
        <dbReference type="ARBA" id="ARBA00006817"/>
    </source>
</evidence>
<comment type="similarity">
    <text evidence="1">Belongs to the AHA1 family.</text>
</comment>
<accession>H0E2K5</accession>
<organism evidence="3 4">
    <name type="scientific">Patulibacter medicamentivorans</name>
    <dbReference type="NCBI Taxonomy" id="1097667"/>
    <lineage>
        <taxon>Bacteria</taxon>
        <taxon>Bacillati</taxon>
        <taxon>Actinomycetota</taxon>
        <taxon>Thermoleophilia</taxon>
        <taxon>Solirubrobacterales</taxon>
        <taxon>Patulibacteraceae</taxon>
        <taxon>Patulibacter</taxon>
    </lineage>
</organism>
<feature type="domain" description="Activator of Hsp90 ATPase homologue 1/2-like C-terminal" evidence="2">
    <location>
        <begin position="18"/>
        <end position="105"/>
    </location>
</feature>
<dbReference type="Proteomes" id="UP000005143">
    <property type="component" value="Unassembled WGS sequence"/>
</dbReference>